<dbReference type="PROSITE" id="PS50209">
    <property type="entry name" value="CARD"/>
    <property type="match status" value="1"/>
</dbReference>
<dbReference type="SUPFAM" id="SSF47986">
    <property type="entry name" value="DEATH domain"/>
    <property type="match status" value="1"/>
</dbReference>
<feature type="domain" description="CARD" evidence="6">
    <location>
        <begin position="7"/>
        <end position="97"/>
    </location>
</feature>
<dbReference type="InterPro" id="IPR001315">
    <property type="entry name" value="CARD"/>
</dbReference>
<organism evidence="7 8">
    <name type="scientific">Merluccius polli</name>
    <name type="common">Benguela hake</name>
    <name type="synonym">Merluccius cadenati</name>
    <dbReference type="NCBI Taxonomy" id="89951"/>
    <lineage>
        <taxon>Eukaryota</taxon>
        <taxon>Metazoa</taxon>
        <taxon>Chordata</taxon>
        <taxon>Craniata</taxon>
        <taxon>Vertebrata</taxon>
        <taxon>Euteleostomi</taxon>
        <taxon>Actinopterygii</taxon>
        <taxon>Neopterygii</taxon>
        <taxon>Teleostei</taxon>
        <taxon>Neoteleostei</taxon>
        <taxon>Acanthomorphata</taxon>
        <taxon>Zeiogadaria</taxon>
        <taxon>Gadariae</taxon>
        <taxon>Gadiformes</taxon>
        <taxon>Gadoidei</taxon>
        <taxon>Merlucciidae</taxon>
        <taxon>Merluccius</taxon>
    </lineage>
</organism>
<dbReference type="CDD" id="cd08330">
    <property type="entry name" value="CARD_ASC_NALP1"/>
    <property type="match status" value="1"/>
</dbReference>
<protein>
    <submittedName>
        <fullName evidence="7">Apoptosis-associated speck-like protein containing a CARD</fullName>
    </submittedName>
</protein>
<evidence type="ECO:0000256" key="3">
    <source>
        <dbReference type="ARBA" id="ARBA00022588"/>
    </source>
</evidence>
<dbReference type="PANTHER" id="PTHR46985:SF2">
    <property type="entry name" value="APOPTOSIS-ASSOCIATED SPECK-LIKE PROTEIN CONTAINING A CARD"/>
    <property type="match status" value="1"/>
</dbReference>
<keyword evidence="3" id="KW-0399">Innate immunity</keyword>
<dbReference type="InterPro" id="IPR011029">
    <property type="entry name" value="DEATH-like_dom_sf"/>
</dbReference>
<evidence type="ECO:0000256" key="4">
    <source>
        <dbReference type="ARBA" id="ARBA00022859"/>
    </source>
</evidence>
<evidence type="ECO:0000313" key="7">
    <source>
        <dbReference type="EMBL" id="KAK0130984.1"/>
    </source>
</evidence>
<comment type="subcellular location">
    <subcellularLocation>
        <location evidence="1">Cytoplasm</location>
        <location evidence="1">Cytosol</location>
    </subcellularLocation>
</comment>
<name>A0AA47M008_MERPO</name>
<sequence length="99" mass="11462">MRTCVVLVNPKKHFVDRHRSALVQRISSMAAILDQLMDRRVVSKEQYDTIIAEATRQQVRQLYSGPLMSSGTTGKDIFLSVLEEMEPFLIEDLRRDEPR</sequence>
<dbReference type="GO" id="GO:0042981">
    <property type="term" value="P:regulation of apoptotic process"/>
    <property type="evidence" value="ECO:0007669"/>
    <property type="project" value="InterPro"/>
</dbReference>
<dbReference type="GO" id="GO:0005829">
    <property type="term" value="C:cytosol"/>
    <property type="evidence" value="ECO:0007669"/>
    <property type="project" value="UniProtKB-SubCell"/>
</dbReference>
<evidence type="ECO:0000256" key="1">
    <source>
        <dbReference type="ARBA" id="ARBA00004514"/>
    </source>
</evidence>
<gene>
    <name evidence="7" type="primary">pycard_9</name>
    <name evidence="7" type="ORF">N1851_034328</name>
</gene>
<dbReference type="GO" id="GO:0006954">
    <property type="term" value="P:inflammatory response"/>
    <property type="evidence" value="ECO:0007669"/>
    <property type="project" value="UniProtKB-KW"/>
</dbReference>
<evidence type="ECO:0000313" key="8">
    <source>
        <dbReference type="Proteomes" id="UP001174136"/>
    </source>
</evidence>
<dbReference type="Pfam" id="PF00619">
    <property type="entry name" value="CARD"/>
    <property type="match status" value="1"/>
</dbReference>
<comment type="caution">
    <text evidence="7">The sequence shown here is derived from an EMBL/GenBank/DDBJ whole genome shotgun (WGS) entry which is preliminary data.</text>
</comment>
<dbReference type="Proteomes" id="UP001174136">
    <property type="component" value="Unassembled WGS sequence"/>
</dbReference>
<keyword evidence="5" id="KW-0395">Inflammatory response</keyword>
<dbReference type="AlphaFoldDB" id="A0AA47M008"/>
<accession>A0AA47M008</accession>
<dbReference type="GO" id="GO:0045087">
    <property type="term" value="P:innate immune response"/>
    <property type="evidence" value="ECO:0007669"/>
    <property type="project" value="UniProtKB-KW"/>
</dbReference>
<dbReference type="InterPro" id="IPR033516">
    <property type="entry name" value="CARD8/ASC/NALP1_CARD"/>
</dbReference>
<keyword evidence="2" id="KW-0963">Cytoplasm</keyword>
<dbReference type="Gene3D" id="1.10.533.10">
    <property type="entry name" value="Death Domain, Fas"/>
    <property type="match status" value="1"/>
</dbReference>
<reference evidence="7" key="1">
    <citation type="journal article" date="2023" name="Front. Mar. Sci.">
        <title>A new Merluccius polli reference genome to investigate the effects of global change in West African waters.</title>
        <authorList>
            <person name="Mateo J.L."/>
            <person name="Blanco-Fernandez C."/>
            <person name="Garcia-Vazquez E."/>
            <person name="Machado-Schiaffino G."/>
        </authorList>
    </citation>
    <scope>NUCLEOTIDE SEQUENCE</scope>
    <source>
        <strain evidence="7">C29</strain>
        <tissue evidence="7">Fin</tissue>
    </source>
</reference>
<evidence type="ECO:0000256" key="2">
    <source>
        <dbReference type="ARBA" id="ARBA00022490"/>
    </source>
</evidence>
<evidence type="ECO:0000256" key="5">
    <source>
        <dbReference type="ARBA" id="ARBA00023198"/>
    </source>
</evidence>
<dbReference type="EMBL" id="JAOPHQ010006583">
    <property type="protein sequence ID" value="KAK0130984.1"/>
    <property type="molecule type" value="Genomic_DNA"/>
</dbReference>
<keyword evidence="8" id="KW-1185">Reference proteome</keyword>
<proteinExistence type="predicted"/>
<keyword evidence="4" id="KW-0391">Immunity</keyword>
<dbReference type="InterPro" id="IPR051249">
    <property type="entry name" value="NLRP_Inflammasome"/>
</dbReference>
<evidence type="ECO:0000259" key="6">
    <source>
        <dbReference type="PROSITE" id="PS50209"/>
    </source>
</evidence>
<dbReference type="PANTHER" id="PTHR46985">
    <property type="entry name" value="NACHT, LRR AND PYD DOMAINS-CONTAINING PROTEIN 1"/>
    <property type="match status" value="1"/>
</dbReference>